<accession>A0AAD1ZKG8</accession>
<dbReference type="SMART" id="SM01019">
    <property type="entry name" value="B3"/>
    <property type="match status" value="1"/>
</dbReference>
<dbReference type="CDD" id="cd10017">
    <property type="entry name" value="B3_DNA"/>
    <property type="match status" value="1"/>
</dbReference>
<comment type="subcellular location">
    <subcellularLocation>
        <location evidence="1">Nucleus</location>
    </subcellularLocation>
</comment>
<keyword evidence="5" id="KW-0539">Nucleus</keyword>
<evidence type="ECO:0000256" key="3">
    <source>
        <dbReference type="ARBA" id="ARBA00023125"/>
    </source>
</evidence>
<keyword evidence="2" id="KW-0805">Transcription regulation</keyword>
<dbReference type="AlphaFoldDB" id="A0AAD1ZKG8"/>
<dbReference type="EMBL" id="OU503046">
    <property type="protein sequence ID" value="CAI9771029.1"/>
    <property type="molecule type" value="Genomic_DNA"/>
</dbReference>
<dbReference type="SUPFAM" id="SSF101936">
    <property type="entry name" value="DNA-binding pseudobarrel domain"/>
    <property type="match status" value="1"/>
</dbReference>
<dbReference type="GO" id="GO:0005634">
    <property type="term" value="C:nucleus"/>
    <property type="evidence" value="ECO:0007669"/>
    <property type="project" value="UniProtKB-SubCell"/>
</dbReference>
<evidence type="ECO:0000313" key="8">
    <source>
        <dbReference type="Proteomes" id="UP000834106"/>
    </source>
</evidence>
<evidence type="ECO:0000313" key="7">
    <source>
        <dbReference type="EMBL" id="CAI9771029.1"/>
    </source>
</evidence>
<evidence type="ECO:0000256" key="5">
    <source>
        <dbReference type="ARBA" id="ARBA00023242"/>
    </source>
</evidence>
<dbReference type="PANTHER" id="PTHR34269:SF11">
    <property type="entry name" value="B3 DOMAIN PROTEIN"/>
    <property type="match status" value="1"/>
</dbReference>
<protein>
    <recommendedName>
        <fullName evidence="6">TF-B3 domain-containing protein</fullName>
    </recommendedName>
</protein>
<evidence type="ECO:0000256" key="1">
    <source>
        <dbReference type="ARBA" id="ARBA00004123"/>
    </source>
</evidence>
<keyword evidence="3" id="KW-0238">DNA-binding</keyword>
<keyword evidence="8" id="KW-1185">Reference proteome</keyword>
<dbReference type="GO" id="GO:0003677">
    <property type="term" value="F:DNA binding"/>
    <property type="evidence" value="ECO:0007669"/>
    <property type="project" value="UniProtKB-KW"/>
</dbReference>
<dbReference type="Gene3D" id="2.40.330.10">
    <property type="entry name" value="DNA-binding pseudobarrel domain"/>
    <property type="match status" value="1"/>
</dbReference>
<dbReference type="Proteomes" id="UP000834106">
    <property type="component" value="Chromosome 11"/>
</dbReference>
<dbReference type="InterPro" id="IPR015300">
    <property type="entry name" value="DNA-bd_pseudobarrel_sf"/>
</dbReference>
<organism evidence="7 8">
    <name type="scientific">Fraxinus pennsylvanica</name>
    <dbReference type="NCBI Taxonomy" id="56036"/>
    <lineage>
        <taxon>Eukaryota</taxon>
        <taxon>Viridiplantae</taxon>
        <taxon>Streptophyta</taxon>
        <taxon>Embryophyta</taxon>
        <taxon>Tracheophyta</taxon>
        <taxon>Spermatophyta</taxon>
        <taxon>Magnoliopsida</taxon>
        <taxon>eudicotyledons</taxon>
        <taxon>Gunneridae</taxon>
        <taxon>Pentapetalae</taxon>
        <taxon>asterids</taxon>
        <taxon>lamiids</taxon>
        <taxon>Lamiales</taxon>
        <taxon>Oleaceae</taxon>
        <taxon>Oleeae</taxon>
        <taxon>Fraxinus</taxon>
    </lineage>
</organism>
<dbReference type="InterPro" id="IPR003340">
    <property type="entry name" value="B3_DNA-bd"/>
</dbReference>
<dbReference type="Pfam" id="PF02362">
    <property type="entry name" value="B3"/>
    <property type="match status" value="1"/>
</dbReference>
<gene>
    <name evidence="7" type="ORF">FPE_LOCUS18459</name>
</gene>
<feature type="domain" description="TF-B3" evidence="6">
    <location>
        <begin position="3"/>
        <end position="111"/>
    </location>
</feature>
<dbReference type="InterPro" id="IPR051442">
    <property type="entry name" value="B3_domain"/>
</dbReference>
<evidence type="ECO:0000256" key="4">
    <source>
        <dbReference type="ARBA" id="ARBA00023163"/>
    </source>
</evidence>
<reference evidence="7" key="1">
    <citation type="submission" date="2023-05" db="EMBL/GenBank/DDBJ databases">
        <authorList>
            <person name="Huff M."/>
        </authorList>
    </citation>
    <scope>NUCLEOTIDE SEQUENCE</scope>
</reference>
<proteinExistence type="predicted"/>
<evidence type="ECO:0000259" key="6">
    <source>
        <dbReference type="SMART" id="SM01019"/>
    </source>
</evidence>
<sequence>MAVQEEVVLRYVDTSSRLLLGKDFMRKHVIPYMDTSRTEKCKTIEGATIIVYDADTESEHLLKLKQWKTKSYVLTSSWRKKFVTRMDLKEDDVLGFKWDDSKFHISMLDRAATSSNNNQEI</sequence>
<name>A0AAD1ZKG8_9LAMI</name>
<evidence type="ECO:0000256" key="2">
    <source>
        <dbReference type="ARBA" id="ARBA00023015"/>
    </source>
</evidence>
<keyword evidence="4" id="KW-0804">Transcription</keyword>
<dbReference type="PANTHER" id="PTHR34269">
    <property type="entry name" value="TRANSCRIPTION FACTOR B3-DOMAIN FAMILY-RELATED"/>
    <property type="match status" value="1"/>
</dbReference>